<dbReference type="EMBL" id="BJWL01000018">
    <property type="protein sequence ID" value="GFZ06753.1"/>
    <property type="molecule type" value="Genomic_DNA"/>
</dbReference>
<evidence type="ECO:0000256" key="9">
    <source>
        <dbReference type="ARBA" id="ARBA00022824"/>
    </source>
</evidence>
<keyword evidence="7" id="KW-0732">Signal</keyword>
<accession>A0A7J0G7I2</accession>
<comment type="subunit">
    <text evidence="4">Homodimer.</text>
</comment>
<comment type="caution">
    <text evidence="13">The sequence shown here is derived from an EMBL/GenBank/DDBJ whole genome shotgun (WGS) entry which is preliminary data.</text>
</comment>
<dbReference type="GO" id="GO:0006144">
    <property type="term" value="P:purine nucleobase metabolic process"/>
    <property type="evidence" value="ECO:0007669"/>
    <property type="project" value="UniProtKB-KW"/>
</dbReference>
<comment type="subcellular location">
    <subcellularLocation>
        <location evidence="2">Endoplasmic reticulum</location>
    </subcellularLocation>
</comment>
<comment type="cofactor">
    <cofactor evidence="1">
        <name>Mn(2+)</name>
        <dbReference type="ChEBI" id="CHEBI:29035"/>
    </cofactor>
</comment>
<dbReference type="Proteomes" id="UP000585474">
    <property type="component" value="Unassembled WGS sequence"/>
</dbReference>
<keyword evidence="8 13" id="KW-0378">Hydrolase</keyword>
<name>A0A7J0G7I2_9ERIC</name>
<gene>
    <name evidence="13" type="ORF">Acr_18g0009230</name>
</gene>
<organism evidence="13 14">
    <name type="scientific">Actinidia rufa</name>
    <dbReference type="NCBI Taxonomy" id="165716"/>
    <lineage>
        <taxon>Eukaryota</taxon>
        <taxon>Viridiplantae</taxon>
        <taxon>Streptophyta</taxon>
        <taxon>Embryophyta</taxon>
        <taxon>Tracheophyta</taxon>
        <taxon>Spermatophyta</taxon>
        <taxon>Magnoliopsida</taxon>
        <taxon>eudicotyledons</taxon>
        <taxon>Gunneridae</taxon>
        <taxon>Pentapetalae</taxon>
        <taxon>asterids</taxon>
        <taxon>Ericales</taxon>
        <taxon>Actinidiaceae</taxon>
        <taxon>Actinidia</taxon>
    </lineage>
</organism>
<sequence length="484" mass="52745">MMAMPLVQKFGNNLAFLPTLKVTVRGSQGHAGTVPMTMRQDPMAAAAELIMLLEGLCKHPDEYLSYDGQCKGFTVESLAGSLVCTVGEISCWPSASNVIPGEASTKISSFTVDIRAMDDMGRKAIIYELSNQMHIICDRRSVSCIIECKHDANAVACDTELSSQLESATYTTMKRMAGEVLDDVPVLMSGAGHDAMAMSHLTKVGMLFVRCRGGVSHSPAEHVLDDDVWAAGHIRREDELMAELIHAPILDNEGGGSLHLRLLQLHQQLLSLPPLFSPFPFASRRKKDKLDMGLSIGLGFFLGLGFHLSWIQQSPPPAHWRTASEIPCPHHRATSLPTEVNALPYLSVCTFSLRCPALPYRRAPQSTSLCKSSWLPLSSLVYTFGEITATNQIESERDSFGDVAPVDTSALVSKHLLALLYHSGSSRCPCACFACLCAPVTSLVHSSFLYHWTHVGQQFFLSGHSPLVDIVLLSSFPATSLCFP</sequence>
<dbReference type="InterPro" id="IPR036264">
    <property type="entry name" value="Bact_exopeptidase_dim_dom"/>
</dbReference>
<dbReference type="SUPFAM" id="SSF55031">
    <property type="entry name" value="Bacterial exopeptidase dimerisation domain"/>
    <property type="match status" value="1"/>
</dbReference>
<keyword evidence="5" id="KW-0659">Purine metabolism</keyword>
<dbReference type="PANTHER" id="PTHR32494:SF19">
    <property type="entry name" value="ALLANTOATE DEIMINASE-RELATED"/>
    <property type="match status" value="1"/>
</dbReference>
<evidence type="ECO:0000256" key="12">
    <source>
        <dbReference type="ARBA" id="ARBA00066382"/>
    </source>
</evidence>
<evidence type="ECO:0000256" key="7">
    <source>
        <dbReference type="ARBA" id="ARBA00022729"/>
    </source>
</evidence>
<evidence type="ECO:0000256" key="5">
    <source>
        <dbReference type="ARBA" id="ARBA00022631"/>
    </source>
</evidence>
<dbReference type="InterPro" id="IPR010158">
    <property type="entry name" value="Amidase_Cbmase"/>
</dbReference>
<evidence type="ECO:0000256" key="6">
    <source>
        <dbReference type="ARBA" id="ARBA00022723"/>
    </source>
</evidence>
<dbReference type="GO" id="GO:0005783">
    <property type="term" value="C:endoplasmic reticulum"/>
    <property type="evidence" value="ECO:0007669"/>
    <property type="project" value="UniProtKB-SubCell"/>
</dbReference>
<evidence type="ECO:0000256" key="4">
    <source>
        <dbReference type="ARBA" id="ARBA00011738"/>
    </source>
</evidence>
<dbReference type="SUPFAM" id="SSF53187">
    <property type="entry name" value="Zn-dependent exopeptidases"/>
    <property type="match status" value="1"/>
</dbReference>
<dbReference type="EC" id="3.5.3.9" evidence="12"/>
<evidence type="ECO:0000256" key="10">
    <source>
        <dbReference type="ARBA" id="ARBA00023211"/>
    </source>
</evidence>
<keyword evidence="14" id="KW-1185">Reference proteome</keyword>
<dbReference type="FunFam" id="3.30.70.360:FF:000019">
    <property type="entry name" value="Allantoate deiminase"/>
    <property type="match status" value="1"/>
</dbReference>
<dbReference type="GO" id="GO:0046872">
    <property type="term" value="F:metal ion binding"/>
    <property type="evidence" value="ECO:0007669"/>
    <property type="project" value="UniProtKB-KW"/>
</dbReference>
<reference evidence="13 14" key="1">
    <citation type="submission" date="2019-07" db="EMBL/GenBank/DDBJ databases">
        <title>De Novo Assembly of kiwifruit Actinidia rufa.</title>
        <authorList>
            <person name="Sugita-Konishi S."/>
            <person name="Sato K."/>
            <person name="Mori E."/>
            <person name="Abe Y."/>
            <person name="Kisaki G."/>
            <person name="Hamano K."/>
            <person name="Suezawa K."/>
            <person name="Otani M."/>
            <person name="Fukuda T."/>
            <person name="Manabe T."/>
            <person name="Gomi K."/>
            <person name="Tabuchi M."/>
            <person name="Akimitsu K."/>
            <person name="Kataoka I."/>
        </authorList>
    </citation>
    <scope>NUCLEOTIDE SEQUENCE [LARGE SCALE GENOMIC DNA]</scope>
    <source>
        <strain evidence="14">cv. Fuchu</strain>
    </source>
</reference>
<dbReference type="Gene3D" id="3.30.70.360">
    <property type="match status" value="1"/>
</dbReference>
<evidence type="ECO:0000256" key="3">
    <source>
        <dbReference type="ARBA" id="ARBA00006247"/>
    </source>
</evidence>
<keyword evidence="6" id="KW-0479">Metal-binding</keyword>
<evidence type="ECO:0000256" key="1">
    <source>
        <dbReference type="ARBA" id="ARBA00001936"/>
    </source>
</evidence>
<dbReference type="GO" id="GO:0047652">
    <property type="term" value="F:allantoate deiminase activity"/>
    <property type="evidence" value="ECO:0007669"/>
    <property type="project" value="UniProtKB-EC"/>
</dbReference>
<dbReference type="OrthoDB" id="4676at2759"/>
<evidence type="ECO:0000313" key="14">
    <source>
        <dbReference type="Proteomes" id="UP000585474"/>
    </source>
</evidence>
<evidence type="ECO:0000256" key="11">
    <source>
        <dbReference type="ARBA" id="ARBA00053003"/>
    </source>
</evidence>
<evidence type="ECO:0000256" key="2">
    <source>
        <dbReference type="ARBA" id="ARBA00004240"/>
    </source>
</evidence>
<evidence type="ECO:0000256" key="8">
    <source>
        <dbReference type="ARBA" id="ARBA00022801"/>
    </source>
</evidence>
<dbReference type="Gene3D" id="3.40.630.10">
    <property type="entry name" value="Zn peptidases"/>
    <property type="match status" value="1"/>
</dbReference>
<dbReference type="PANTHER" id="PTHR32494">
    <property type="entry name" value="ALLANTOATE DEIMINASE-RELATED"/>
    <property type="match status" value="1"/>
</dbReference>
<evidence type="ECO:0000313" key="13">
    <source>
        <dbReference type="EMBL" id="GFZ06753.1"/>
    </source>
</evidence>
<protein>
    <recommendedName>
        <fullName evidence="12">allantoate deiminase</fullName>
        <ecNumber evidence="12">3.5.3.9</ecNumber>
    </recommendedName>
</protein>
<keyword evidence="9" id="KW-0256">Endoplasmic reticulum</keyword>
<dbReference type="AlphaFoldDB" id="A0A7J0G7I2"/>
<proteinExistence type="inferred from homology"/>
<comment type="catalytic activity">
    <reaction evidence="11">
        <text>allantoate + H2O + 2 H(+) = (S)-2-ureidoglycine + NH4(+) + CO2</text>
        <dbReference type="Rhea" id="RHEA:27485"/>
        <dbReference type="ChEBI" id="CHEBI:15377"/>
        <dbReference type="ChEBI" id="CHEBI:15378"/>
        <dbReference type="ChEBI" id="CHEBI:16526"/>
        <dbReference type="ChEBI" id="CHEBI:17536"/>
        <dbReference type="ChEBI" id="CHEBI:28938"/>
        <dbReference type="ChEBI" id="CHEBI:59947"/>
        <dbReference type="EC" id="3.5.3.9"/>
    </reaction>
</comment>
<comment type="similarity">
    <text evidence="3">Belongs to the peptidase M20A family.</text>
</comment>
<keyword evidence="10" id="KW-0464">Manganese</keyword>